<accession>A0A830FM97</accession>
<dbReference type="AlphaFoldDB" id="A0A830FM97"/>
<reference evidence="2" key="1">
    <citation type="journal article" date="2014" name="Int. J. Syst. Evol. Microbiol.">
        <title>Complete genome sequence of Corynebacterium casei LMG S-19264T (=DSM 44701T), isolated from a smear-ripened cheese.</title>
        <authorList>
            <consortium name="US DOE Joint Genome Institute (JGI-PGF)"/>
            <person name="Walter F."/>
            <person name="Albersmeier A."/>
            <person name="Kalinowski J."/>
            <person name="Ruckert C."/>
        </authorList>
    </citation>
    <scope>NUCLEOTIDE SEQUENCE</scope>
    <source>
        <strain evidence="2">JCM 16108</strain>
    </source>
</reference>
<protein>
    <submittedName>
        <fullName evidence="2">Uncharacterized protein</fullName>
    </submittedName>
</protein>
<evidence type="ECO:0000313" key="3">
    <source>
        <dbReference type="EMBL" id="MBP1953589.1"/>
    </source>
</evidence>
<evidence type="ECO:0000313" key="4">
    <source>
        <dbReference type="Proteomes" id="UP000614609"/>
    </source>
</evidence>
<dbReference type="EMBL" id="BMOO01000003">
    <property type="protein sequence ID" value="GGM64140.1"/>
    <property type="molecule type" value="Genomic_DNA"/>
</dbReference>
<feature type="compositionally biased region" description="Polar residues" evidence="1">
    <location>
        <begin position="198"/>
        <end position="209"/>
    </location>
</feature>
<keyword evidence="4" id="KW-1185">Reference proteome</keyword>
<organism evidence="2 4">
    <name type="scientific">Halarchaeum rubridurum</name>
    <dbReference type="NCBI Taxonomy" id="489911"/>
    <lineage>
        <taxon>Archaea</taxon>
        <taxon>Methanobacteriati</taxon>
        <taxon>Methanobacteriota</taxon>
        <taxon>Stenosarchaea group</taxon>
        <taxon>Halobacteria</taxon>
        <taxon>Halobacteriales</taxon>
        <taxon>Halobacteriaceae</taxon>
    </lineage>
</organism>
<dbReference type="EMBL" id="JAGGKO010000001">
    <property type="protein sequence ID" value="MBP1953589.1"/>
    <property type="molecule type" value="Genomic_DNA"/>
</dbReference>
<reference evidence="3" key="3">
    <citation type="submission" date="2021-03" db="EMBL/GenBank/DDBJ databases">
        <title>Genomic Encyclopedia of Type Strains, Phase IV (KMG-IV): sequencing the most valuable type-strain genomes for metagenomic binning, comparative biology and taxonomic classification.</title>
        <authorList>
            <person name="Goeker M."/>
        </authorList>
    </citation>
    <scope>NUCLEOTIDE SEQUENCE</scope>
    <source>
        <strain evidence="3">DSM 22443</strain>
    </source>
</reference>
<gene>
    <name evidence="2" type="ORF">GCM10009017_12740</name>
    <name evidence="3" type="ORF">J2752_000470</name>
</gene>
<feature type="region of interest" description="Disordered" evidence="1">
    <location>
        <begin position="196"/>
        <end position="219"/>
    </location>
</feature>
<dbReference type="Proteomes" id="UP000765891">
    <property type="component" value="Unassembled WGS sequence"/>
</dbReference>
<name>A0A830FM97_9EURY</name>
<sequence>MVDVQDGDLPGRLPSPFLLSGESDFAAWITAHQDELERYAGDLEAVAKSLKITQADGRALDELGKGFGQLGRRRGRDDGPYRSYLLSLVGAFNGRGTPPGLRLAIAAGVLADQDDVALIEDFQSLEYEVVLRDWQAHRTGTVHALADLADPSVVARRDPIHYDLPTAAVQYSAEAAVARGGTGLPDAVTHYAVDDTEPTTVDSSGTFGTNAFDGDSSFS</sequence>
<evidence type="ECO:0000313" key="2">
    <source>
        <dbReference type="EMBL" id="GGM64140.1"/>
    </source>
</evidence>
<comment type="caution">
    <text evidence="2">The sequence shown here is derived from an EMBL/GenBank/DDBJ whole genome shotgun (WGS) entry which is preliminary data.</text>
</comment>
<dbReference type="Proteomes" id="UP000614609">
    <property type="component" value="Unassembled WGS sequence"/>
</dbReference>
<proteinExistence type="predicted"/>
<dbReference type="RefSeq" id="WP_188871068.1">
    <property type="nucleotide sequence ID" value="NZ_BMOO01000003.1"/>
</dbReference>
<reference evidence="2" key="2">
    <citation type="submission" date="2020-09" db="EMBL/GenBank/DDBJ databases">
        <authorList>
            <person name="Sun Q."/>
            <person name="Ohkuma M."/>
        </authorList>
    </citation>
    <scope>NUCLEOTIDE SEQUENCE</scope>
    <source>
        <strain evidence="2">JCM 16108</strain>
    </source>
</reference>
<evidence type="ECO:0000256" key="1">
    <source>
        <dbReference type="SAM" id="MobiDB-lite"/>
    </source>
</evidence>